<evidence type="ECO:0000259" key="10">
    <source>
        <dbReference type="Pfam" id="PF02397"/>
    </source>
</evidence>
<organism evidence="11 12">
    <name type="scientific">Lichenibacterium ramalinae</name>
    <dbReference type="NCBI Taxonomy" id="2316527"/>
    <lineage>
        <taxon>Bacteria</taxon>
        <taxon>Pseudomonadati</taxon>
        <taxon>Pseudomonadota</taxon>
        <taxon>Alphaproteobacteria</taxon>
        <taxon>Hyphomicrobiales</taxon>
        <taxon>Lichenihabitantaceae</taxon>
        <taxon>Lichenibacterium</taxon>
    </lineage>
</organism>
<evidence type="ECO:0000256" key="7">
    <source>
        <dbReference type="ARBA" id="ARBA00023136"/>
    </source>
</evidence>
<keyword evidence="6 9" id="KW-1133">Transmembrane helix</keyword>
<evidence type="ECO:0000256" key="6">
    <source>
        <dbReference type="ARBA" id="ARBA00022989"/>
    </source>
</evidence>
<accession>A0A4Q2RI41</accession>
<dbReference type="PANTHER" id="PTHR30576:SF4">
    <property type="entry name" value="UNDECAPRENYL-PHOSPHATE GALACTOSE PHOSPHOTRANSFERASE"/>
    <property type="match status" value="1"/>
</dbReference>
<sequence>MTTSLTVTSKWSKLQVGAPATAREPSERLKRSFDVAAAAAMFLMFLPLFGLICFILLTQGRPLMIRHRRVGRGGATFPCLKFRTMVVDSDAVLQRHLASDPAAREEWEASRKLKNDPRVTALGRVLRKTSIDELPQLLNVLRGEMSLVGPRPIVPAEVIHYGIHIERYHEVRPGLTGAWQISGRSDVSYEQRVALDCAYVAERSFRRDLGILVKTVPAVLKSKGSY</sequence>
<reference evidence="11 12" key="2">
    <citation type="submission" date="2019-02" db="EMBL/GenBank/DDBJ databases">
        <title>'Lichenibacterium ramalinii' gen. nov. sp. nov., 'Lichenibacterium minor' gen. nov. sp. nov.</title>
        <authorList>
            <person name="Pankratov T."/>
        </authorList>
    </citation>
    <scope>NUCLEOTIDE SEQUENCE [LARGE SCALE GENOMIC DNA]</scope>
    <source>
        <strain evidence="11 12">RmlP001</strain>
    </source>
</reference>
<dbReference type="EMBL" id="QYBC01000001">
    <property type="protein sequence ID" value="RYB07955.1"/>
    <property type="molecule type" value="Genomic_DNA"/>
</dbReference>
<comment type="caution">
    <text evidence="11">The sequence shown here is derived from an EMBL/GenBank/DDBJ whole genome shotgun (WGS) entry which is preliminary data.</text>
</comment>
<evidence type="ECO:0000256" key="3">
    <source>
        <dbReference type="ARBA" id="ARBA00022475"/>
    </source>
</evidence>
<name>A0A4Q2RI41_9HYPH</name>
<evidence type="ECO:0000256" key="5">
    <source>
        <dbReference type="ARBA" id="ARBA00022692"/>
    </source>
</evidence>
<dbReference type="Pfam" id="PF02397">
    <property type="entry name" value="Bac_transf"/>
    <property type="match status" value="1"/>
</dbReference>
<dbReference type="GO" id="GO:0000271">
    <property type="term" value="P:polysaccharide biosynthetic process"/>
    <property type="evidence" value="ECO:0007669"/>
    <property type="project" value="UniProtKB-KW"/>
</dbReference>
<dbReference type="AlphaFoldDB" id="A0A4Q2RI41"/>
<reference evidence="11 12" key="1">
    <citation type="submission" date="2018-09" db="EMBL/GenBank/DDBJ databases">
        <authorList>
            <person name="Grouzdev D.S."/>
            <person name="Krutkina M.S."/>
        </authorList>
    </citation>
    <scope>NUCLEOTIDE SEQUENCE [LARGE SCALE GENOMIC DNA]</scope>
    <source>
        <strain evidence="11 12">RmlP001</strain>
    </source>
</reference>
<evidence type="ECO:0000256" key="4">
    <source>
        <dbReference type="ARBA" id="ARBA00022679"/>
    </source>
</evidence>
<gene>
    <name evidence="11" type="ORF">D3272_00070</name>
</gene>
<dbReference type="OrthoDB" id="9808602at2"/>
<comment type="similarity">
    <text evidence="2">Belongs to the bacterial sugar transferase family.</text>
</comment>
<keyword evidence="3" id="KW-1003">Cell membrane</keyword>
<evidence type="ECO:0000256" key="9">
    <source>
        <dbReference type="SAM" id="Phobius"/>
    </source>
</evidence>
<keyword evidence="8" id="KW-0270">Exopolysaccharide synthesis</keyword>
<proteinExistence type="inferred from homology"/>
<evidence type="ECO:0000256" key="2">
    <source>
        <dbReference type="ARBA" id="ARBA00006464"/>
    </source>
</evidence>
<dbReference type="InterPro" id="IPR003362">
    <property type="entry name" value="Bact_transf"/>
</dbReference>
<feature type="transmembrane region" description="Helical" evidence="9">
    <location>
        <begin position="35"/>
        <end position="58"/>
    </location>
</feature>
<evidence type="ECO:0000313" key="12">
    <source>
        <dbReference type="Proteomes" id="UP000289411"/>
    </source>
</evidence>
<keyword evidence="7 9" id="KW-0472">Membrane</keyword>
<keyword evidence="12" id="KW-1185">Reference proteome</keyword>
<evidence type="ECO:0000313" key="11">
    <source>
        <dbReference type="EMBL" id="RYB07955.1"/>
    </source>
</evidence>
<keyword evidence="4 11" id="KW-0808">Transferase</keyword>
<dbReference type="GO" id="GO:0016780">
    <property type="term" value="F:phosphotransferase activity, for other substituted phosphate groups"/>
    <property type="evidence" value="ECO:0007669"/>
    <property type="project" value="TreeGrafter"/>
</dbReference>
<dbReference type="Proteomes" id="UP000289411">
    <property type="component" value="Unassembled WGS sequence"/>
</dbReference>
<comment type="subcellular location">
    <subcellularLocation>
        <location evidence="1">Cell membrane</location>
    </subcellularLocation>
</comment>
<evidence type="ECO:0000256" key="1">
    <source>
        <dbReference type="ARBA" id="ARBA00004236"/>
    </source>
</evidence>
<evidence type="ECO:0000256" key="8">
    <source>
        <dbReference type="ARBA" id="ARBA00023169"/>
    </source>
</evidence>
<feature type="domain" description="Bacterial sugar transferase" evidence="10">
    <location>
        <begin position="30"/>
        <end position="221"/>
    </location>
</feature>
<protein>
    <submittedName>
        <fullName evidence="11">Sugar transferase</fullName>
    </submittedName>
</protein>
<dbReference type="GO" id="GO:0005886">
    <property type="term" value="C:plasma membrane"/>
    <property type="evidence" value="ECO:0007669"/>
    <property type="project" value="UniProtKB-SubCell"/>
</dbReference>
<keyword evidence="5 9" id="KW-0812">Transmembrane</keyword>
<dbReference type="PANTHER" id="PTHR30576">
    <property type="entry name" value="COLANIC BIOSYNTHESIS UDP-GLUCOSE LIPID CARRIER TRANSFERASE"/>
    <property type="match status" value="1"/>
</dbReference>